<comment type="caution">
    <text evidence="2">The sequence shown here is derived from an EMBL/GenBank/DDBJ whole genome shotgun (WGS) entry which is preliminary data.</text>
</comment>
<dbReference type="RefSeq" id="WP_183724729.1">
    <property type="nucleotide sequence ID" value="NZ_JACHBW010000008.1"/>
</dbReference>
<sequence>MIDQDRASFAQFMSGVYGFYGRDASDFSLSVWWQAMSPYDFEAVKDALNRHCVNPDSGQFLPKPADVVKMLGGSTVDAALVAWSKVDRAVREVGTYRSVVFDDPVIHRVITDMGGWVSIGSKDEEAWPFVRNEFVNRYRGFRMRSEIPEYLPLLVGIAEASNTKGGFGSEQPTLIGDPRAAAAVLVGGSNNPLLGVTQMQASGTTGPKPTKLRLTEGAV</sequence>
<dbReference type="InterPro" id="IPR045521">
    <property type="entry name" value="DUF6475"/>
</dbReference>
<protein>
    <recommendedName>
        <fullName evidence="1">DUF6475 domain-containing protein</fullName>
    </recommendedName>
</protein>
<name>A0A7W9WRH7_9BURK</name>
<dbReference type="Proteomes" id="UP000571554">
    <property type="component" value="Unassembled WGS sequence"/>
</dbReference>
<dbReference type="EMBL" id="JACHBW010000008">
    <property type="protein sequence ID" value="MBB6103215.1"/>
    <property type="molecule type" value="Genomic_DNA"/>
</dbReference>
<evidence type="ECO:0000313" key="3">
    <source>
        <dbReference type="Proteomes" id="UP000571554"/>
    </source>
</evidence>
<gene>
    <name evidence="2" type="ORF">F4827_003070</name>
</gene>
<evidence type="ECO:0000313" key="2">
    <source>
        <dbReference type="EMBL" id="MBB6103215.1"/>
    </source>
</evidence>
<accession>A0A7W9WRH7</accession>
<dbReference type="Pfam" id="PF20081">
    <property type="entry name" value="DUF6475"/>
    <property type="match status" value="1"/>
</dbReference>
<evidence type="ECO:0000259" key="1">
    <source>
        <dbReference type="Pfam" id="PF20081"/>
    </source>
</evidence>
<reference evidence="2 3" key="1">
    <citation type="submission" date="2020-08" db="EMBL/GenBank/DDBJ databases">
        <title>Above-ground endophytic microbial communities from plants in different locations in the United States.</title>
        <authorList>
            <person name="Frank C."/>
        </authorList>
    </citation>
    <scope>NUCLEOTIDE SEQUENCE [LARGE SCALE GENOMIC DNA]</scope>
    <source>
        <strain evidence="2 3">WP4_2_2</strain>
    </source>
</reference>
<keyword evidence="3" id="KW-1185">Reference proteome</keyword>
<organism evidence="2 3">
    <name type="scientific">Paraburkholderia bannensis</name>
    <dbReference type="NCBI Taxonomy" id="765414"/>
    <lineage>
        <taxon>Bacteria</taxon>
        <taxon>Pseudomonadati</taxon>
        <taxon>Pseudomonadota</taxon>
        <taxon>Betaproteobacteria</taxon>
        <taxon>Burkholderiales</taxon>
        <taxon>Burkholderiaceae</taxon>
        <taxon>Paraburkholderia</taxon>
    </lineage>
</organism>
<feature type="domain" description="DUF6475" evidence="1">
    <location>
        <begin position="99"/>
        <end position="188"/>
    </location>
</feature>
<proteinExistence type="predicted"/>
<dbReference type="Gene3D" id="1.10.8.200">
    <property type="entry name" value="Replisome organizer (g39p helicase loader/inhibitor protein)"/>
    <property type="match status" value="1"/>
</dbReference>
<dbReference type="AlphaFoldDB" id="A0A7W9WRH7"/>